<reference evidence="1" key="1">
    <citation type="submission" date="2020-02" db="EMBL/GenBank/DDBJ databases">
        <authorList>
            <person name="Meier V. D."/>
        </authorList>
    </citation>
    <scope>NUCLEOTIDE SEQUENCE</scope>
    <source>
        <strain evidence="1">AVDCRST_MAG25</strain>
    </source>
</reference>
<evidence type="ECO:0000313" key="1">
    <source>
        <dbReference type="EMBL" id="CAA9488151.1"/>
    </source>
</evidence>
<name>A0A6J4SCE6_9ACTN</name>
<proteinExistence type="predicted"/>
<sequence length="67" mass="7533">MPRQAAWRLHYSRRATGDPIRDHIDAGSPLGKEMKGVLSVIDVRQPVEKVTEDIFDAIHNPPRQTTG</sequence>
<dbReference type="AlphaFoldDB" id="A0A6J4SCE6"/>
<gene>
    <name evidence="1" type="ORF">AVDCRST_MAG25-3207</name>
</gene>
<protein>
    <submittedName>
        <fullName evidence="1">Uncharacterized protein</fullName>
    </submittedName>
</protein>
<accession>A0A6J4SCE6</accession>
<organism evidence="1">
    <name type="scientific">uncultured Rubrobacteraceae bacterium</name>
    <dbReference type="NCBI Taxonomy" id="349277"/>
    <lineage>
        <taxon>Bacteria</taxon>
        <taxon>Bacillati</taxon>
        <taxon>Actinomycetota</taxon>
        <taxon>Rubrobacteria</taxon>
        <taxon>Rubrobacterales</taxon>
        <taxon>Rubrobacteraceae</taxon>
        <taxon>environmental samples</taxon>
    </lineage>
</organism>
<dbReference type="EMBL" id="CADCVI010000214">
    <property type="protein sequence ID" value="CAA9488151.1"/>
    <property type="molecule type" value="Genomic_DNA"/>
</dbReference>